<reference evidence="1 2" key="1">
    <citation type="submission" date="2016-10" db="EMBL/GenBank/DDBJ databases">
        <authorList>
            <person name="de Groot N.N."/>
        </authorList>
    </citation>
    <scope>NUCLEOTIDE SEQUENCE [LARGE SCALE GENOMIC DNA]</scope>
    <source>
        <strain evidence="1 2">DSM 9236</strain>
    </source>
</reference>
<dbReference type="RefSeq" id="WP_093913268.1">
    <property type="nucleotide sequence ID" value="NZ_FONL01000005.1"/>
</dbReference>
<dbReference type="InterPro" id="IPR009367">
    <property type="entry name" value="Elm1-like"/>
</dbReference>
<dbReference type="STRING" id="1123323.SAMN05216245_10587"/>
<keyword evidence="2" id="KW-1185">Reference proteome</keyword>
<name>A0A1I2A8K7_9FIRM</name>
<dbReference type="Proteomes" id="UP000198896">
    <property type="component" value="Unassembled WGS sequence"/>
</dbReference>
<evidence type="ECO:0000313" key="2">
    <source>
        <dbReference type="Proteomes" id="UP000198896"/>
    </source>
</evidence>
<organism evidence="1 2">
    <name type="scientific">Succiniclasticum ruminis DSM 9236</name>
    <dbReference type="NCBI Taxonomy" id="1123323"/>
    <lineage>
        <taxon>Bacteria</taxon>
        <taxon>Bacillati</taxon>
        <taxon>Bacillota</taxon>
        <taxon>Negativicutes</taxon>
        <taxon>Acidaminococcales</taxon>
        <taxon>Acidaminococcaceae</taxon>
        <taxon>Succiniclasticum</taxon>
    </lineage>
</organism>
<dbReference type="AlphaFoldDB" id="A0A1I2A8K7"/>
<evidence type="ECO:0000313" key="1">
    <source>
        <dbReference type="EMBL" id="SFE40077.1"/>
    </source>
</evidence>
<dbReference type="Pfam" id="PF06258">
    <property type="entry name" value="Mito_fiss_Elm1"/>
    <property type="match status" value="1"/>
</dbReference>
<dbReference type="OrthoDB" id="7869153at2"/>
<proteinExistence type="predicted"/>
<sequence>MNKLKAGPKRVVLLVDNTRGHFHQSQGIARWLERLCGAEIHEIRVPILTGVKRFLVLKMQGRSLDSASPEEAREWLKKAGFSIEDHADILSGGPGTLFMATGNSASSFCLALAKALKGFSAVIMTPDVVGTQPFDFAIVPEHDRPAPSHNILGTLGAPNHIYFPELQETAETFFSQEKPFPDKVVALLLGGSDANYELTPAWVRSVLPSLCKAAEQQGAALLITTSPRTGAEADRAVEAVFAGSPATRYLLLASKSPENPVPAMLGAATHVLVTEDSVSMVSEASTAGFRVGLLRVGRKQTPKTKVRNLFGAGTVRFDALFEEMAARGFVEDLGPAPDFDAFLAPETRRIETPFNEAKRAAEWILSRWKPAEEKN</sequence>
<accession>A0A1I2A8K7</accession>
<protein>
    <recommendedName>
        <fullName evidence="3">Fission protein ELM1</fullName>
    </recommendedName>
</protein>
<gene>
    <name evidence="1" type="ORF">SAMN05216245_10587</name>
</gene>
<dbReference type="EMBL" id="FONL01000005">
    <property type="protein sequence ID" value="SFE40077.1"/>
    <property type="molecule type" value="Genomic_DNA"/>
</dbReference>
<evidence type="ECO:0008006" key="3">
    <source>
        <dbReference type="Google" id="ProtNLM"/>
    </source>
</evidence>